<keyword evidence="3" id="KW-0472">Membrane</keyword>
<dbReference type="Proteomes" id="UP000241167">
    <property type="component" value="Unassembled WGS sequence"/>
</dbReference>
<evidence type="ECO:0000256" key="5">
    <source>
        <dbReference type="SAM" id="SignalP"/>
    </source>
</evidence>
<dbReference type="InterPro" id="IPR011250">
    <property type="entry name" value="OMP/PagP_B-barrel"/>
</dbReference>
<keyword evidence="8" id="KW-1185">Reference proteome</keyword>
<dbReference type="InterPro" id="IPR027385">
    <property type="entry name" value="Beta-barrel_OMP"/>
</dbReference>
<dbReference type="PANTHER" id="PTHR34001">
    <property type="entry name" value="BLL7405 PROTEIN"/>
    <property type="match status" value="1"/>
</dbReference>
<evidence type="ECO:0000256" key="1">
    <source>
        <dbReference type="ARBA" id="ARBA00004370"/>
    </source>
</evidence>
<organism evidence="7 8">
    <name type="scientific">Allosphingosinicella deserti</name>
    <dbReference type="NCBI Taxonomy" id="2116704"/>
    <lineage>
        <taxon>Bacteria</taxon>
        <taxon>Pseudomonadati</taxon>
        <taxon>Pseudomonadota</taxon>
        <taxon>Alphaproteobacteria</taxon>
        <taxon>Sphingomonadales</taxon>
        <taxon>Sphingomonadaceae</taxon>
        <taxon>Allosphingosinicella</taxon>
    </lineage>
</organism>
<dbReference type="Gene3D" id="2.40.160.20">
    <property type="match status" value="1"/>
</dbReference>
<evidence type="ECO:0000256" key="2">
    <source>
        <dbReference type="ARBA" id="ARBA00022729"/>
    </source>
</evidence>
<reference evidence="7 8" key="1">
    <citation type="submission" date="2018-03" db="EMBL/GenBank/DDBJ databases">
        <title>The draft genome of Sphingosinicella sp. GL-C-18.</title>
        <authorList>
            <person name="Liu L."/>
            <person name="Li L."/>
            <person name="Liang L."/>
            <person name="Zhang X."/>
            <person name="Wang T."/>
        </authorList>
    </citation>
    <scope>NUCLEOTIDE SEQUENCE [LARGE SCALE GENOMIC DNA]</scope>
    <source>
        <strain evidence="7 8">GL-C-18</strain>
    </source>
</reference>
<evidence type="ECO:0000259" key="6">
    <source>
        <dbReference type="Pfam" id="PF13505"/>
    </source>
</evidence>
<dbReference type="RefSeq" id="WP_106512029.1">
    <property type="nucleotide sequence ID" value="NZ_PXYI01000002.1"/>
</dbReference>
<protein>
    <recommendedName>
        <fullName evidence="6">Outer membrane protein beta-barrel domain-containing protein</fullName>
    </recommendedName>
</protein>
<feature type="domain" description="Outer membrane protein beta-barrel" evidence="6">
    <location>
        <begin position="7"/>
        <end position="225"/>
    </location>
</feature>
<dbReference type="OrthoDB" id="8222426at2"/>
<name>A0A2P7QV68_9SPHN</name>
<comment type="similarity">
    <text evidence="4">Belongs to the Omp25/RopB family.</text>
</comment>
<sequence length="225" mass="24241">MRTYLVAALLAGSFATPALAQEASPFTGPRIEGIVGYDVLKSGDSNDDSVDTSGDNGDESIEGVTYGVGVGYDFDLGGVVAGVEAEYSDSSGKQESDESLDGIAFTSRVATGRDIYVGARLGYAVTPRTLLYAKGGYTNTSIEAGFRTTDDRFEFDTNADGWRLGAGIEQLFGPNAYGKLEYRYSNYTNLDFSDDFDLDDFDADNFDTDINLDRHQVVAAFGVRF</sequence>
<comment type="subcellular location">
    <subcellularLocation>
        <location evidence="1">Membrane</location>
    </subcellularLocation>
</comment>
<dbReference type="SUPFAM" id="SSF56925">
    <property type="entry name" value="OMPA-like"/>
    <property type="match status" value="1"/>
</dbReference>
<dbReference type="PANTHER" id="PTHR34001:SF3">
    <property type="entry name" value="BLL7405 PROTEIN"/>
    <property type="match status" value="1"/>
</dbReference>
<dbReference type="AlphaFoldDB" id="A0A2P7QV68"/>
<dbReference type="InterPro" id="IPR006315">
    <property type="entry name" value="OM_autotransptr_brl_dom"/>
</dbReference>
<evidence type="ECO:0000256" key="3">
    <source>
        <dbReference type="ARBA" id="ARBA00023136"/>
    </source>
</evidence>
<dbReference type="EMBL" id="PXYI01000002">
    <property type="protein sequence ID" value="PSJ41862.1"/>
    <property type="molecule type" value="Genomic_DNA"/>
</dbReference>
<dbReference type="NCBIfam" id="TIGR01414">
    <property type="entry name" value="autotrans_barl"/>
    <property type="match status" value="1"/>
</dbReference>
<accession>A0A2P7QV68</accession>
<comment type="caution">
    <text evidence="7">The sequence shown here is derived from an EMBL/GenBank/DDBJ whole genome shotgun (WGS) entry which is preliminary data.</text>
</comment>
<feature type="signal peptide" evidence="5">
    <location>
        <begin position="1"/>
        <end position="20"/>
    </location>
</feature>
<evidence type="ECO:0000313" key="8">
    <source>
        <dbReference type="Proteomes" id="UP000241167"/>
    </source>
</evidence>
<evidence type="ECO:0000313" key="7">
    <source>
        <dbReference type="EMBL" id="PSJ41862.1"/>
    </source>
</evidence>
<feature type="chain" id="PRO_5015183270" description="Outer membrane protein beta-barrel domain-containing protein" evidence="5">
    <location>
        <begin position="21"/>
        <end position="225"/>
    </location>
</feature>
<dbReference type="InterPro" id="IPR051692">
    <property type="entry name" value="OMP-like"/>
</dbReference>
<proteinExistence type="inferred from homology"/>
<keyword evidence="2 5" id="KW-0732">Signal</keyword>
<dbReference type="GO" id="GO:0019867">
    <property type="term" value="C:outer membrane"/>
    <property type="evidence" value="ECO:0007669"/>
    <property type="project" value="InterPro"/>
</dbReference>
<dbReference type="Pfam" id="PF13505">
    <property type="entry name" value="OMP_b-brl"/>
    <property type="match status" value="1"/>
</dbReference>
<evidence type="ECO:0000256" key="4">
    <source>
        <dbReference type="ARBA" id="ARBA00038306"/>
    </source>
</evidence>
<gene>
    <name evidence="7" type="ORF">C7I55_06225</name>
</gene>